<dbReference type="GO" id="GO:0046373">
    <property type="term" value="P:L-arabinose metabolic process"/>
    <property type="evidence" value="ECO:0007669"/>
    <property type="project" value="InterPro"/>
</dbReference>
<dbReference type="PANTHER" id="PTHR31776">
    <property type="entry name" value="ALPHA-L-ARABINOFURANOSIDASE 1"/>
    <property type="match status" value="1"/>
</dbReference>
<dbReference type="Gene3D" id="2.60.40.1180">
    <property type="entry name" value="Golgi alpha-mannosidase II"/>
    <property type="match status" value="1"/>
</dbReference>
<dbReference type="SUPFAM" id="SSF51011">
    <property type="entry name" value="Glycosyl hydrolase domain"/>
    <property type="match status" value="1"/>
</dbReference>
<proteinExistence type="predicted"/>
<evidence type="ECO:0000256" key="1">
    <source>
        <dbReference type="ARBA" id="ARBA00023180"/>
    </source>
</evidence>
<evidence type="ECO:0000313" key="3">
    <source>
        <dbReference type="EMBL" id="PON80652.1"/>
    </source>
</evidence>
<dbReference type="InterPro" id="IPR051563">
    <property type="entry name" value="Glycosyl_Hydrolase_51"/>
</dbReference>
<dbReference type="EMBL" id="JXTB01000001">
    <property type="protein sequence ID" value="PON80652.1"/>
    <property type="molecule type" value="Genomic_DNA"/>
</dbReference>
<keyword evidence="4" id="KW-1185">Reference proteome</keyword>
<dbReference type="GO" id="GO:0046556">
    <property type="term" value="F:alpha-L-arabinofuranosidase activity"/>
    <property type="evidence" value="ECO:0007669"/>
    <property type="project" value="InterPro"/>
</dbReference>
<dbReference type="AlphaFoldDB" id="A0A2P5E554"/>
<organism evidence="3 4">
    <name type="scientific">Parasponia andersonii</name>
    <name type="common">Sponia andersonii</name>
    <dbReference type="NCBI Taxonomy" id="3476"/>
    <lineage>
        <taxon>Eukaryota</taxon>
        <taxon>Viridiplantae</taxon>
        <taxon>Streptophyta</taxon>
        <taxon>Embryophyta</taxon>
        <taxon>Tracheophyta</taxon>
        <taxon>Spermatophyta</taxon>
        <taxon>Magnoliopsida</taxon>
        <taxon>eudicotyledons</taxon>
        <taxon>Gunneridae</taxon>
        <taxon>Pentapetalae</taxon>
        <taxon>rosids</taxon>
        <taxon>fabids</taxon>
        <taxon>Rosales</taxon>
        <taxon>Cannabaceae</taxon>
        <taxon>Parasponia</taxon>
    </lineage>
</organism>
<dbReference type="InterPro" id="IPR010720">
    <property type="entry name" value="Alpha-L-AF_C"/>
</dbReference>
<dbReference type="Proteomes" id="UP000237105">
    <property type="component" value="Unassembled WGS sequence"/>
</dbReference>
<evidence type="ECO:0000313" key="4">
    <source>
        <dbReference type="Proteomes" id="UP000237105"/>
    </source>
</evidence>
<comment type="caution">
    <text evidence="3">The sequence shown here is derived from an EMBL/GenBank/DDBJ whole genome shotgun (WGS) entry which is preliminary data.</text>
</comment>
<feature type="domain" description="Alpha-L-arabinofuranosidase C-terminal" evidence="2">
    <location>
        <begin position="17"/>
        <end position="81"/>
    </location>
</feature>
<accession>A0A2P5E554</accession>
<dbReference type="PANTHER" id="PTHR31776:SF0">
    <property type="entry name" value="ALPHA-L-ARABINOFURANOSIDASE 1"/>
    <property type="match status" value="1"/>
</dbReference>
<keyword evidence="1" id="KW-0325">Glycoprotein</keyword>
<evidence type="ECO:0000259" key="2">
    <source>
        <dbReference type="Pfam" id="PF06964"/>
    </source>
</evidence>
<gene>
    <name evidence="3" type="ORF">PanWU01x14_002080</name>
</gene>
<dbReference type="OrthoDB" id="1733867at2759"/>
<reference evidence="4" key="1">
    <citation type="submission" date="2016-06" db="EMBL/GenBank/DDBJ databases">
        <title>Parallel loss of symbiosis genes in relatives of nitrogen-fixing non-legume Parasponia.</title>
        <authorList>
            <person name="Van Velzen R."/>
            <person name="Holmer R."/>
            <person name="Bu F."/>
            <person name="Rutten L."/>
            <person name="Van Zeijl A."/>
            <person name="Liu W."/>
            <person name="Santuari L."/>
            <person name="Cao Q."/>
            <person name="Sharma T."/>
            <person name="Shen D."/>
            <person name="Roswanjaya Y."/>
            <person name="Wardhani T."/>
            <person name="Kalhor M.S."/>
            <person name="Jansen J."/>
            <person name="Van den Hoogen J."/>
            <person name="Gungor B."/>
            <person name="Hartog M."/>
            <person name="Hontelez J."/>
            <person name="Verver J."/>
            <person name="Yang W.-C."/>
            <person name="Schijlen E."/>
            <person name="Repin R."/>
            <person name="Schilthuizen M."/>
            <person name="Schranz E."/>
            <person name="Heidstra R."/>
            <person name="Miyata K."/>
            <person name="Fedorova E."/>
            <person name="Kohlen W."/>
            <person name="Bisseling T."/>
            <person name="Smit S."/>
            <person name="Geurts R."/>
        </authorList>
    </citation>
    <scope>NUCLEOTIDE SEQUENCE [LARGE SCALE GENOMIC DNA]</scope>
    <source>
        <strain evidence="4">cv. WU1-14</strain>
    </source>
</reference>
<protein>
    <submittedName>
        <fullName evidence="3">Alpha-L-arabinofuranosidase, C-terminal</fullName>
    </submittedName>
</protein>
<dbReference type="STRING" id="3476.A0A2P5E554"/>
<dbReference type="InterPro" id="IPR013780">
    <property type="entry name" value="Glyco_hydro_b"/>
</dbReference>
<name>A0A2P5E554_PARAD</name>
<dbReference type="Pfam" id="PF06964">
    <property type="entry name" value="Alpha-L-AF_C"/>
    <property type="match status" value="1"/>
</dbReference>
<sequence>MFSFLVVVQIVNYGSDTVNIKISVDGLDPNSVKLSGATKTVLTSTNLMDENSFNEPNKVVPIQSLLETTGNDIDATLPPHSLTSFDLLKETSSITIAGTDSFSRSSM</sequence>